<dbReference type="STRING" id="1190415.SAMN05216593_101551"/>
<dbReference type="Pfam" id="PF01370">
    <property type="entry name" value="Epimerase"/>
    <property type="match status" value="1"/>
</dbReference>
<evidence type="ECO:0000313" key="5">
    <source>
        <dbReference type="Proteomes" id="UP000183983"/>
    </source>
</evidence>
<dbReference type="Gene3D" id="3.40.50.720">
    <property type="entry name" value="NAD(P)-binding Rossmann-like Domain"/>
    <property type="match status" value="1"/>
</dbReference>
<evidence type="ECO:0000313" key="4">
    <source>
        <dbReference type="EMBL" id="SHM56513.1"/>
    </source>
</evidence>
<dbReference type="AlphaFoldDB" id="A0A1M7JUW8"/>
<dbReference type="InterPro" id="IPR001509">
    <property type="entry name" value="Epimerase_deHydtase"/>
</dbReference>
<feature type="domain" description="NAD-dependent epimerase/dehydratase" evidence="3">
    <location>
        <begin position="5"/>
        <end position="236"/>
    </location>
</feature>
<sequence length="309" mass="34036">MMRLLVTGGAGMLGRRVTRQWREAGGDVAVLDNLSSGLPMPEEANLAVRGDVCDSATLTSLLSDFRPSAIIHLAAVHHIPTCEQRRAHCLDVNVVGTERLLAAAEHADVSRIVIASSGAVYAWQEAALAELTSPLAPCDNYALSKYNNERQLQFWTARGQHIGRAARIFNAIGHDDPNGHLIPDILKQLRSATDGRVRLGNLTPRRDYLHADDIARGLIAMLHDTRTDVAFDTLNLCSGVEHSVEELVVQLGKILDMEVDVEVDPARQRRVDRPSQLGDPKRTLDLLGWRPRLSFDEALRKVVFPDGTQ</sequence>
<dbReference type="InterPro" id="IPR036291">
    <property type="entry name" value="NAD(P)-bd_dom_sf"/>
</dbReference>
<comment type="pathway">
    <text evidence="1">Bacterial outer membrane biogenesis; LPS O-antigen biosynthesis.</text>
</comment>
<protein>
    <submittedName>
        <fullName evidence="4">UDP-glucose 4-epimerase</fullName>
    </submittedName>
</protein>
<dbReference type="OrthoDB" id="5295702at2"/>
<proteinExistence type="inferred from homology"/>
<evidence type="ECO:0000256" key="1">
    <source>
        <dbReference type="ARBA" id="ARBA00005125"/>
    </source>
</evidence>
<reference evidence="4 5" key="1">
    <citation type="submission" date="2016-11" db="EMBL/GenBank/DDBJ databases">
        <authorList>
            <person name="Jaros S."/>
            <person name="Januszkiewicz K."/>
            <person name="Wedrychowicz H."/>
        </authorList>
    </citation>
    <scope>NUCLEOTIDE SEQUENCE [LARGE SCALE GENOMIC DNA]</scope>
    <source>
        <strain evidence="4 5">LMG 26898</strain>
    </source>
</reference>
<evidence type="ECO:0000256" key="2">
    <source>
        <dbReference type="ARBA" id="ARBA00007637"/>
    </source>
</evidence>
<dbReference type="Proteomes" id="UP000183983">
    <property type="component" value="Unassembled WGS sequence"/>
</dbReference>
<dbReference type="EMBL" id="FRDA01000001">
    <property type="protein sequence ID" value="SHM56513.1"/>
    <property type="molecule type" value="Genomic_DNA"/>
</dbReference>
<organism evidence="4 5">
    <name type="scientific">Pseudomonas asturiensis</name>
    <dbReference type="NCBI Taxonomy" id="1190415"/>
    <lineage>
        <taxon>Bacteria</taxon>
        <taxon>Pseudomonadati</taxon>
        <taxon>Pseudomonadota</taxon>
        <taxon>Gammaproteobacteria</taxon>
        <taxon>Pseudomonadales</taxon>
        <taxon>Pseudomonadaceae</taxon>
        <taxon>Pseudomonas</taxon>
    </lineage>
</organism>
<accession>A0A1M7JUW8</accession>
<dbReference type="RefSeq" id="WP_073162161.1">
    <property type="nucleotide sequence ID" value="NZ_FRDA01000001.1"/>
</dbReference>
<evidence type="ECO:0000259" key="3">
    <source>
        <dbReference type="Pfam" id="PF01370"/>
    </source>
</evidence>
<dbReference type="PANTHER" id="PTHR43000">
    <property type="entry name" value="DTDP-D-GLUCOSE 4,6-DEHYDRATASE-RELATED"/>
    <property type="match status" value="1"/>
</dbReference>
<dbReference type="Gene3D" id="3.90.25.10">
    <property type="entry name" value="UDP-galactose 4-epimerase, domain 1"/>
    <property type="match status" value="1"/>
</dbReference>
<comment type="similarity">
    <text evidence="2">Belongs to the NAD(P)-dependent epimerase/dehydratase family.</text>
</comment>
<name>A0A1M7JUW8_9PSED</name>
<dbReference type="SUPFAM" id="SSF51735">
    <property type="entry name" value="NAD(P)-binding Rossmann-fold domains"/>
    <property type="match status" value="1"/>
</dbReference>
<gene>
    <name evidence="4" type="ORF">SAMN05216593_101551</name>
</gene>